<dbReference type="EMBL" id="LXQA010563996">
    <property type="protein sequence ID" value="MCI59455.1"/>
    <property type="molecule type" value="Genomic_DNA"/>
</dbReference>
<keyword evidence="2" id="KW-1185">Reference proteome</keyword>
<proteinExistence type="predicted"/>
<evidence type="ECO:0000313" key="1">
    <source>
        <dbReference type="EMBL" id="MCI59455.1"/>
    </source>
</evidence>
<feature type="non-terminal residue" evidence="1">
    <location>
        <position position="1"/>
    </location>
</feature>
<organism evidence="1 2">
    <name type="scientific">Trifolium medium</name>
    <dbReference type="NCBI Taxonomy" id="97028"/>
    <lineage>
        <taxon>Eukaryota</taxon>
        <taxon>Viridiplantae</taxon>
        <taxon>Streptophyta</taxon>
        <taxon>Embryophyta</taxon>
        <taxon>Tracheophyta</taxon>
        <taxon>Spermatophyta</taxon>
        <taxon>Magnoliopsida</taxon>
        <taxon>eudicotyledons</taxon>
        <taxon>Gunneridae</taxon>
        <taxon>Pentapetalae</taxon>
        <taxon>rosids</taxon>
        <taxon>fabids</taxon>
        <taxon>Fabales</taxon>
        <taxon>Fabaceae</taxon>
        <taxon>Papilionoideae</taxon>
        <taxon>50 kb inversion clade</taxon>
        <taxon>NPAAA clade</taxon>
        <taxon>Hologalegina</taxon>
        <taxon>IRL clade</taxon>
        <taxon>Trifolieae</taxon>
        <taxon>Trifolium</taxon>
    </lineage>
</organism>
<comment type="caution">
    <text evidence="1">The sequence shown here is derived from an EMBL/GenBank/DDBJ whole genome shotgun (WGS) entry which is preliminary data.</text>
</comment>
<accession>A0A392THQ4</accession>
<dbReference type="Proteomes" id="UP000265520">
    <property type="component" value="Unassembled WGS sequence"/>
</dbReference>
<reference evidence="1 2" key="1">
    <citation type="journal article" date="2018" name="Front. Plant Sci.">
        <title>Red Clover (Trifolium pratense) and Zigzag Clover (T. medium) - A Picture of Genomic Similarities and Differences.</title>
        <authorList>
            <person name="Dluhosova J."/>
            <person name="Istvanek J."/>
            <person name="Nedelnik J."/>
            <person name="Repkova J."/>
        </authorList>
    </citation>
    <scope>NUCLEOTIDE SEQUENCE [LARGE SCALE GENOMIC DNA]</scope>
    <source>
        <strain evidence="2">cv. 10/8</strain>
        <tissue evidence="1">Leaf</tissue>
    </source>
</reference>
<sequence>VNLKQERTLMILKMLADLTPTISPRINMRNLSIYFNPLMLPQFNKVLLLGK</sequence>
<dbReference type="AlphaFoldDB" id="A0A392THQ4"/>
<protein>
    <submittedName>
        <fullName evidence="1">Uncharacterized protein</fullName>
    </submittedName>
</protein>
<evidence type="ECO:0000313" key="2">
    <source>
        <dbReference type="Proteomes" id="UP000265520"/>
    </source>
</evidence>
<name>A0A392THQ4_9FABA</name>